<keyword evidence="6 9" id="KW-1133">Transmembrane helix</keyword>
<dbReference type="GO" id="GO:0055085">
    <property type="term" value="P:transmembrane transport"/>
    <property type="evidence" value="ECO:0007669"/>
    <property type="project" value="InterPro"/>
</dbReference>
<dbReference type="GO" id="GO:0010043">
    <property type="term" value="P:response to zinc ion"/>
    <property type="evidence" value="ECO:0007669"/>
    <property type="project" value="TreeGrafter"/>
</dbReference>
<feature type="transmembrane region" description="Helical" evidence="9">
    <location>
        <begin position="101"/>
        <end position="119"/>
    </location>
</feature>
<keyword evidence="4" id="KW-1003">Cell membrane</keyword>
<evidence type="ECO:0000256" key="4">
    <source>
        <dbReference type="ARBA" id="ARBA00022475"/>
    </source>
</evidence>
<feature type="transmembrane region" description="Helical" evidence="9">
    <location>
        <begin position="146"/>
        <end position="164"/>
    </location>
</feature>
<dbReference type="RefSeq" id="WP_160632592.1">
    <property type="nucleotide sequence ID" value="NZ_WWNE01000005.1"/>
</dbReference>
<dbReference type="Pfam" id="PF02742">
    <property type="entry name" value="Fe_dep_repr_C"/>
    <property type="match status" value="1"/>
</dbReference>
<dbReference type="InterPro" id="IPR001626">
    <property type="entry name" value="ABC_TroCD"/>
</dbReference>
<organism evidence="11 12">
    <name type="scientific">Acidiluteibacter ferrifornacis</name>
    <dbReference type="NCBI Taxonomy" id="2692424"/>
    <lineage>
        <taxon>Bacteria</taxon>
        <taxon>Pseudomonadati</taxon>
        <taxon>Bacteroidota</taxon>
        <taxon>Flavobacteriia</taxon>
        <taxon>Flavobacteriales</taxon>
        <taxon>Cryomorphaceae</taxon>
        <taxon>Acidiluteibacter</taxon>
    </lineage>
</organism>
<keyword evidence="5 8" id="KW-0812">Transmembrane</keyword>
<dbReference type="Pfam" id="PF00950">
    <property type="entry name" value="ABC-3"/>
    <property type="match status" value="1"/>
</dbReference>
<comment type="caution">
    <text evidence="11">The sequence shown here is derived from an EMBL/GenBank/DDBJ whole genome shotgun (WGS) entry which is preliminary data.</text>
</comment>
<comment type="subcellular location">
    <subcellularLocation>
        <location evidence="1 8">Cell membrane</location>
        <topology evidence="1 8">Multi-pass membrane protein</topology>
    </subcellularLocation>
</comment>
<dbReference type="PANTHER" id="PTHR30477:SF3">
    <property type="entry name" value="METAL TRANSPORT SYSTEM MEMBRANE PROTEIN CT_069-RELATED"/>
    <property type="match status" value="1"/>
</dbReference>
<sequence>MNDLLDFLSFSDPNVRFVAFGTMLLSAAAAIVGCFAFLRKQALVGDAIAHSILPGVCLAFIISGTKNPIYLLIGATISGWISLLMVNYISNHSKLKSDTSIGIVLSVFFGFGILLLTAIQHSGNASQAGLDKFLFGKAASLTSDDVTIFGSVAIALIFVVFLFYKEFKLISFNSDFARSIGLPVNFLEFVLSSLTVLAIAVGIQAVGVVLMAALLITPATAARFWTHQLWKMILIATILGAFSALLGTYISYLYPSMPTGPWIVVCLSFIALSSIFFAPKNGILPQLKRQQSNRLKIRNENILKLFFHLSEESEDYHQGFDFSTLLESRDFYPQELTKGLAYLKSKNQIRILNNKWHLTKLGLIEAKRIVRLHRLWEMYLNKKLKLAPDHVHNDAEAIEHIITPEVERLLEKELNYPTKDPHQSNIPYTD</sequence>
<name>A0A6N9NIH8_9FLAO</name>
<feature type="transmembrane region" description="Helical" evidence="9">
    <location>
        <begin position="260"/>
        <end position="279"/>
    </location>
</feature>
<evidence type="ECO:0000256" key="9">
    <source>
        <dbReference type="SAM" id="Phobius"/>
    </source>
</evidence>
<dbReference type="EMBL" id="WWNE01000005">
    <property type="protein sequence ID" value="NBG65644.1"/>
    <property type="molecule type" value="Genomic_DNA"/>
</dbReference>
<protein>
    <submittedName>
        <fullName evidence="11">Iron chelate uptake ABC transporter family permease subunit</fullName>
    </submittedName>
</protein>
<evidence type="ECO:0000256" key="8">
    <source>
        <dbReference type="RuleBase" id="RU003943"/>
    </source>
</evidence>
<feature type="transmembrane region" description="Helical" evidence="9">
    <location>
        <begin position="69"/>
        <end position="89"/>
    </location>
</feature>
<dbReference type="GO" id="GO:0003700">
    <property type="term" value="F:DNA-binding transcription factor activity"/>
    <property type="evidence" value="ECO:0007669"/>
    <property type="project" value="InterPro"/>
</dbReference>
<dbReference type="Gene3D" id="1.10.10.10">
    <property type="entry name" value="Winged helix-like DNA-binding domain superfamily/Winged helix DNA-binding domain"/>
    <property type="match status" value="1"/>
</dbReference>
<dbReference type="FunFam" id="1.10.3470.10:FF:000003">
    <property type="entry name" value="Iron ABC transporter permease SitD"/>
    <property type="match status" value="1"/>
</dbReference>
<evidence type="ECO:0000313" key="12">
    <source>
        <dbReference type="Proteomes" id="UP000470771"/>
    </source>
</evidence>
<evidence type="ECO:0000256" key="3">
    <source>
        <dbReference type="ARBA" id="ARBA00022448"/>
    </source>
</evidence>
<evidence type="ECO:0000259" key="10">
    <source>
        <dbReference type="Pfam" id="PF02742"/>
    </source>
</evidence>
<gene>
    <name evidence="11" type="ORF">GQN54_05915</name>
</gene>
<dbReference type="GO" id="GO:0043190">
    <property type="term" value="C:ATP-binding cassette (ABC) transporter complex"/>
    <property type="evidence" value="ECO:0007669"/>
    <property type="project" value="InterPro"/>
</dbReference>
<comment type="similarity">
    <text evidence="2 8">Belongs to the ABC-3 integral membrane protein family.</text>
</comment>
<dbReference type="InterPro" id="IPR022689">
    <property type="entry name" value="Iron_dep_repressor"/>
</dbReference>
<feature type="transmembrane region" description="Helical" evidence="9">
    <location>
        <begin position="43"/>
        <end position="63"/>
    </location>
</feature>
<feature type="transmembrane region" description="Helical" evidence="9">
    <location>
        <begin position="176"/>
        <end position="199"/>
    </location>
</feature>
<evidence type="ECO:0000256" key="5">
    <source>
        <dbReference type="ARBA" id="ARBA00022692"/>
    </source>
</evidence>
<dbReference type="CDD" id="cd06550">
    <property type="entry name" value="TM_ABC_iron-siderophores_like"/>
    <property type="match status" value="1"/>
</dbReference>
<keyword evidence="3 8" id="KW-0813">Transport</keyword>
<feature type="domain" description="Iron dependent repressor metal binding and dimerisation" evidence="10">
    <location>
        <begin position="359"/>
        <end position="427"/>
    </location>
</feature>
<dbReference type="GO" id="GO:0046983">
    <property type="term" value="F:protein dimerization activity"/>
    <property type="evidence" value="ECO:0007669"/>
    <property type="project" value="InterPro"/>
</dbReference>
<evidence type="ECO:0000313" key="11">
    <source>
        <dbReference type="EMBL" id="NBG65644.1"/>
    </source>
</evidence>
<dbReference type="GO" id="GO:0071281">
    <property type="term" value="P:cellular response to iron ion"/>
    <property type="evidence" value="ECO:0007669"/>
    <property type="project" value="UniProtKB-ARBA"/>
</dbReference>
<dbReference type="Proteomes" id="UP000470771">
    <property type="component" value="Unassembled WGS sequence"/>
</dbReference>
<dbReference type="GO" id="GO:0046914">
    <property type="term" value="F:transition metal ion binding"/>
    <property type="evidence" value="ECO:0007669"/>
    <property type="project" value="InterPro"/>
</dbReference>
<accession>A0A6N9NIH8</accession>
<dbReference type="SMART" id="SM00529">
    <property type="entry name" value="HTH_DTXR"/>
    <property type="match status" value="1"/>
</dbReference>
<dbReference type="InterPro" id="IPR037294">
    <property type="entry name" value="ABC_BtuC-like"/>
</dbReference>
<proteinExistence type="inferred from homology"/>
<keyword evidence="7 9" id="KW-0472">Membrane</keyword>
<keyword evidence="12" id="KW-1185">Reference proteome</keyword>
<evidence type="ECO:0000256" key="7">
    <source>
        <dbReference type="ARBA" id="ARBA00023136"/>
    </source>
</evidence>
<dbReference type="InterPro" id="IPR036421">
    <property type="entry name" value="Fe_dep_repressor_sf"/>
</dbReference>
<evidence type="ECO:0000256" key="6">
    <source>
        <dbReference type="ARBA" id="ARBA00022989"/>
    </source>
</evidence>
<dbReference type="InterPro" id="IPR001367">
    <property type="entry name" value="Fe_dep_repressor"/>
</dbReference>
<dbReference type="Gene3D" id="1.10.3470.10">
    <property type="entry name" value="ABC transporter involved in vitamin B12 uptake, BtuC"/>
    <property type="match status" value="1"/>
</dbReference>
<feature type="transmembrane region" description="Helical" evidence="9">
    <location>
        <begin position="205"/>
        <end position="225"/>
    </location>
</feature>
<dbReference type="InterPro" id="IPR036388">
    <property type="entry name" value="WH-like_DNA-bd_sf"/>
</dbReference>
<dbReference type="SUPFAM" id="SSF47979">
    <property type="entry name" value="Iron-dependent repressor protein, dimerization domain"/>
    <property type="match status" value="1"/>
</dbReference>
<feature type="transmembrane region" description="Helical" evidence="9">
    <location>
        <begin position="17"/>
        <end position="38"/>
    </location>
</feature>
<evidence type="ECO:0000256" key="1">
    <source>
        <dbReference type="ARBA" id="ARBA00004651"/>
    </source>
</evidence>
<reference evidence="11 12" key="1">
    <citation type="submission" date="2019-12" db="EMBL/GenBank/DDBJ databases">
        <authorList>
            <person name="Zhao J."/>
        </authorList>
    </citation>
    <scope>NUCLEOTIDE SEQUENCE [LARGE SCALE GENOMIC DNA]</scope>
    <source>
        <strain evidence="11 12">S-15</strain>
    </source>
</reference>
<dbReference type="AlphaFoldDB" id="A0A6N9NIH8"/>
<feature type="transmembrane region" description="Helical" evidence="9">
    <location>
        <begin position="232"/>
        <end position="254"/>
    </location>
</feature>
<dbReference type="SUPFAM" id="SSF81345">
    <property type="entry name" value="ABC transporter involved in vitamin B12 uptake, BtuC"/>
    <property type="match status" value="1"/>
</dbReference>
<dbReference type="PANTHER" id="PTHR30477">
    <property type="entry name" value="ABC-TRANSPORTER METAL-BINDING PROTEIN"/>
    <property type="match status" value="1"/>
</dbReference>
<evidence type="ECO:0000256" key="2">
    <source>
        <dbReference type="ARBA" id="ARBA00008034"/>
    </source>
</evidence>